<gene>
    <name evidence="3" type="ORF">KV110_39860</name>
</gene>
<evidence type="ECO:0000313" key="3">
    <source>
        <dbReference type="EMBL" id="QXN91399.1"/>
    </source>
</evidence>
<dbReference type="InterPro" id="IPR014983">
    <property type="entry name" value="GAD-rel"/>
</dbReference>
<proteinExistence type="predicted"/>
<reference evidence="3 4" key="1">
    <citation type="submission" date="2021-07" db="EMBL/GenBank/DDBJ databases">
        <title>Whole Genome Sequence of Nocardia Iowensis.</title>
        <authorList>
            <person name="Lamm A."/>
            <person name="Collins-Fairclough A.M."/>
            <person name="Bunk B."/>
            <person name="Sproer C."/>
        </authorList>
    </citation>
    <scope>NUCLEOTIDE SEQUENCE [LARGE SCALE GENOMIC DNA]</scope>
    <source>
        <strain evidence="3 4">NRRL 5646</strain>
    </source>
</reference>
<organism evidence="3 4">
    <name type="scientific">Nocardia iowensis</name>
    <dbReference type="NCBI Taxonomy" id="204891"/>
    <lineage>
        <taxon>Bacteria</taxon>
        <taxon>Bacillati</taxon>
        <taxon>Actinomycetota</taxon>
        <taxon>Actinomycetes</taxon>
        <taxon>Mycobacteriales</taxon>
        <taxon>Nocardiaceae</taxon>
        <taxon>Nocardia</taxon>
    </lineage>
</organism>
<evidence type="ECO:0000259" key="1">
    <source>
        <dbReference type="Pfam" id="PF08887"/>
    </source>
</evidence>
<feature type="domain" description="T6SS immunity protein Tdi1 C-terminal" evidence="2">
    <location>
        <begin position="150"/>
        <end position="203"/>
    </location>
</feature>
<keyword evidence="4" id="KW-1185">Reference proteome</keyword>
<name>A0ABX8RR88_NOCIO</name>
<evidence type="ECO:0000313" key="4">
    <source>
        <dbReference type="Proteomes" id="UP000694257"/>
    </source>
</evidence>
<dbReference type="InterPro" id="IPR015002">
    <property type="entry name" value="T6SS_Tdi1_C"/>
</dbReference>
<dbReference type="RefSeq" id="WP_218472254.1">
    <property type="nucleotide sequence ID" value="NZ_BAABJN010000012.1"/>
</dbReference>
<dbReference type="Proteomes" id="UP000694257">
    <property type="component" value="Chromosome"/>
</dbReference>
<dbReference type="Pfam" id="PF08887">
    <property type="entry name" value="GAD-like"/>
    <property type="match status" value="1"/>
</dbReference>
<accession>A0ABX8RR88</accession>
<sequence length="213" mass="24019">MSFPVEDVTRKWGRPSFSVPTPEERFEKYAGLLPNFLLDLWRELGFAGFRKGLLWLCDPEEWQTVVDEWTSGVDLPFGDDKWIAVTRSAFGRMTLWGQRTGLSLTITPYSGWLMPMDKSKYMSDDYMRDAQILSALSAASQDVLDPDGDDDKPLFKRVLKRLGPVGPDTMYGFVPAPALGGPMLPDHVQIVDAAVHMQILGQVTPRTIMMNPY</sequence>
<feature type="domain" description="GAD-related" evidence="1">
    <location>
        <begin position="7"/>
        <end position="107"/>
    </location>
</feature>
<dbReference type="EMBL" id="CP078145">
    <property type="protein sequence ID" value="QXN91399.1"/>
    <property type="molecule type" value="Genomic_DNA"/>
</dbReference>
<evidence type="ECO:0000259" key="2">
    <source>
        <dbReference type="Pfam" id="PF08906"/>
    </source>
</evidence>
<protein>
    <submittedName>
        <fullName evidence="3">DUF1851 domain-containing protein</fullName>
    </submittedName>
</protein>
<dbReference type="Pfam" id="PF08906">
    <property type="entry name" value="T6SS_Tdi1_C"/>
    <property type="match status" value="1"/>
</dbReference>